<proteinExistence type="predicted"/>
<feature type="transmembrane region" description="Helical" evidence="1">
    <location>
        <begin position="62"/>
        <end position="85"/>
    </location>
</feature>
<dbReference type="AlphaFoldDB" id="A0A2T9WKC9"/>
<comment type="caution">
    <text evidence="2">The sequence shown here is derived from an EMBL/GenBank/DDBJ whole genome shotgun (WGS) entry which is preliminary data.</text>
</comment>
<keyword evidence="1" id="KW-1133">Transmembrane helix</keyword>
<reference evidence="2" key="1">
    <citation type="journal article" date="2015" name="Appl. Environ. Microbiol.">
        <title>Nanoarchaeota, Their Sulfolobales Host, and Nanoarchaeota Virus Distribution across Yellowstone National Park Hot Springs.</title>
        <authorList>
            <person name="Munson-McGee J.H."/>
            <person name="Field E.K."/>
            <person name="Bateson M."/>
            <person name="Rooney C."/>
            <person name="Stepanauskas R."/>
            <person name="Young M.J."/>
        </authorList>
    </citation>
    <scope>NUCLEOTIDE SEQUENCE [LARGE SCALE GENOMIC DNA]</scope>
    <source>
        <strain evidence="2">SCGC AB-777_F03</strain>
    </source>
</reference>
<evidence type="ECO:0000313" key="2">
    <source>
        <dbReference type="EMBL" id="PVU68277.1"/>
    </source>
</evidence>
<name>A0A2T9WKC9_NANST</name>
<reference evidence="2" key="2">
    <citation type="submission" date="2017-05" db="EMBL/GenBank/DDBJ databases">
        <authorList>
            <person name="Song R."/>
            <person name="Chenine A.L."/>
            <person name="Ruprecht R.M."/>
        </authorList>
    </citation>
    <scope>NUCLEOTIDE SEQUENCE</scope>
    <source>
        <strain evidence="2">SCGC AB-777_F03</strain>
    </source>
</reference>
<gene>
    <name evidence="2" type="ORF">DDW03_02840</name>
</gene>
<accession>A0A2T9WKC9</accession>
<protein>
    <submittedName>
        <fullName evidence="2">Uncharacterized protein</fullName>
    </submittedName>
</protein>
<keyword evidence="1" id="KW-0472">Membrane</keyword>
<keyword evidence="1" id="KW-0812">Transmembrane</keyword>
<evidence type="ECO:0000256" key="1">
    <source>
        <dbReference type="SAM" id="Phobius"/>
    </source>
</evidence>
<dbReference type="EMBL" id="QEFP01000023">
    <property type="protein sequence ID" value="PVU68277.1"/>
    <property type="molecule type" value="Genomic_DNA"/>
</dbReference>
<sequence length="95" mass="11532">MYLQGYNFKYAKNNIVFLDLRNNLNYLRQTPNVKNLSSTRTIYNNYIPPYAKDIKVKSYDGFYFVFFMFFYIIIFQFIGVFCWCITRTSTYSNIN</sequence>
<organism evidence="2">
    <name type="scientific">Nanobsidianus stetteri</name>
    <dbReference type="NCBI Taxonomy" id="1294122"/>
    <lineage>
        <taxon>Archaea</taxon>
        <taxon>Nanobdellota</taxon>
        <taxon>Candidatus Nanoarchaeia</taxon>
        <taxon>Nanoarchaeales</taxon>
        <taxon>Nanopusillaceae</taxon>
        <taxon>Candidatus Nanobsidianus</taxon>
    </lineage>
</organism>